<dbReference type="PATRIC" id="fig|582680.7.peg.2603"/>
<keyword evidence="6" id="KW-0812">Transmembrane</keyword>
<dbReference type="EMBL" id="JYIT01000081">
    <property type="protein sequence ID" value="KJL21586.1"/>
    <property type="molecule type" value="Genomic_DNA"/>
</dbReference>
<dbReference type="InterPro" id="IPR022398">
    <property type="entry name" value="Peptidase_S8_His-AS"/>
</dbReference>
<keyword evidence="2 5" id="KW-0645">Protease</keyword>
<dbReference type="PROSITE" id="PS00138">
    <property type="entry name" value="SUBTILASE_SER"/>
    <property type="match status" value="1"/>
</dbReference>
<keyword evidence="10" id="KW-1185">Reference proteome</keyword>
<dbReference type="AlphaFoldDB" id="A0A0F0KQQ5"/>
<keyword evidence="3 5" id="KW-0378">Hydrolase</keyword>
<keyword evidence="7" id="KW-0732">Signal</keyword>
<dbReference type="SUPFAM" id="SSF52743">
    <property type="entry name" value="Subtilisin-like"/>
    <property type="match status" value="1"/>
</dbReference>
<gene>
    <name evidence="9" type="ORF">RL72_02548</name>
</gene>
<evidence type="ECO:0000256" key="2">
    <source>
        <dbReference type="ARBA" id="ARBA00022670"/>
    </source>
</evidence>
<dbReference type="PRINTS" id="PR00723">
    <property type="entry name" value="SUBTILISIN"/>
</dbReference>
<evidence type="ECO:0000313" key="9">
    <source>
        <dbReference type="EMBL" id="KJL21586.1"/>
    </source>
</evidence>
<dbReference type="InterPro" id="IPR000209">
    <property type="entry name" value="Peptidase_S8/S53_dom"/>
</dbReference>
<dbReference type="InterPro" id="IPR015500">
    <property type="entry name" value="Peptidase_S8_subtilisin-rel"/>
</dbReference>
<dbReference type="InterPro" id="IPR023828">
    <property type="entry name" value="Peptidase_S8_Ser-AS"/>
</dbReference>
<feature type="chain" id="PRO_5002444682" evidence="7">
    <location>
        <begin position="33"/>
        <end position="435"/>
    </location>
</feature>
<accession>A0A0F0KQQ5</accession>
<keyword evidence="6" id="KW-1133">Transmembrane helix</keyword>
<evidence type="ECO:0000259" key="8">
    <source>
        <dbReference type="Pfam" id="PF00082"/>
    </source>
</evidence>
<dbReference type="GO" id="GO:0006508">
    <property type="term" value="P:proteolysis"/>
    <property type="evidence" value="ECO:0007669"/>
    <property type="project" value="UniProtKB-KW"/>
</dbReference>
<name>A0A0F0KQQ5_9MICO</name>
<organism evidence="9 10">
    <name type="scientific">Microbacterium azadirachtae</name>
    <dbReference type="NCBI Taxonomy" id="582680"/>
    <lineage>
        <taxon>Bacteria</taxon>
        <taxon>Bacillati</taxon>
        <taxon>Actinomycetota</taxon>
        <taxon>Actinomycetes</taxon>
        <taxon>Micrococcales</taxon>
        <taxon>Microbacteriaceae</taxon>
        <taxon>Microbacterium</taxon>
    </lineage>
</organism>
<dbReference type="Gene3D" id="3.40.50.200">
    <property type="entry name" value="Peptidase S8/S53 domain"/>
    <property type="match status" value="1"/>
</dbReference>
<evidence type="ECO:0000256" key="7">
    <source>
        <dbReference type="SAM" id="SignalP"/>
    </source>
</evidence>
<sequence>MTAPRALSPRARRLRAAVALLALALVAPLAIGATPTPTPDPVRAAEYWIEGAHIDAAWKTTRGAGVTIAVIDTGIANGPNAFQGAVSDGTDVSGIGSEDGRTPLGPLDSDHGSRVASLAAGRPNADGTGMIGVAPEAKLLSISLGFGTTAPVPFTKQVADAMRWAVDHGANVINLSFTTNTLDWDRSWDDAFLYAFEHDVVVVVAAGNRGSGTAMVGAPATIPGVLAVGGVDQRGVASKAASTQGISIAVSAPSESLLGVDADGTVETWNGTSGAAPIVAGVVALVRAAHPDMDANNVINQIIQTARRAPQATAHPDPLYGYGLVDAAAAVSTVQPPVDQNPLGDLADWVRLHRRAQAPAPTPATSTPVPIPPLPKADAPAKAVSPLIPSPDSLLYGTLPLVALTLPGILIALGVTAAARRIRSARASARQNPDD</sequence>
<dbReference type="Pfam" id="PF00082">
    <property type="entry name" value="Peptidase_S8"/>
    <property type="match status" value="1"/>
</dbReference>
<dbReference type="PANTHER" id="PTHR43806">
    <property type="entry name" value="PEPTIDASE S8"/>
    <property type="match status" value="1"/>
</dbReference>
<protein>
    <submittedName>
        <fullName evidence="9">Thermophilic serine proteinase</fullName>
        <ecNumber evidence="9">3.4.21.-</ecNumber>
    </submittedName>
</protein>
<feature type="active site" description="Charge relay system" evidence="5">
    <location>
        <position position="72"/>
    </location>
</feature>
<dbReference type="InterPro" id="IPR050131">
    <property type="entry name" value="Peptidase_S8_subtilisin-like"/>
</dbReference>
<feature type="signal peptide" evidence="7">
    <location>
        <begin position="1"/>
        <end position="32"/>
    </location>
</feature>
<evidence type="ECO:0000256" key="3">
    <source>
        <dbReference type="ARBA" id="ARBA00022801"/>
    </source>
</evidence>
<evidence type="ECO:0000256" key="6">
    <source>
        <dbReference type="SAM" id="Phobius"/>
    </source>
</evidence>
<feature type="transmembrane region" description="Helical" evidence="6">
    <location>
        <begin position="394"/>
        <end position="419"/>
    </location>
</feature>
<feature type="domain" description="Peptidase S8/S53" evidence="8">
    <location>
        <begin position="63"/>
        <end position="323"/>
    </location>
</feature>
<evidence type="ECO:0000256" key="5">
    <source>
        <dbReference type="PROSITE-ProRule" id="PRU01240"/>
    </source>
</evidence>
<comment type="caution">
    <text evidence="9">The sequence shown here is derived from an EMBL/GenBank/DDBJ whole genome shotgun (WGS) entry which is preliminary data.</text>
</comment>
<feature type="active site" description="Charge relay system" evidence="5">
    <location>
        <position position="111"/>
    </location>
</feature>
<evidence type="ECO:0000256" key="4">
    <source>
        <dbReference type="ARBA" id="ARBA00022825"/>
    </source>
</evidence>
<keyword evidence="6" id="KW-0472">Membrane</keyword>
<dbReference type="RefSeq" id="WP_045251206.1">
    <property type="nucleotide sequence ID" value="NZ_CP099706.1"/>
</dbReference>
<dbReference type="Proteomes" id="UP000033448">
    <property type="component" value="Unassembled WGS sequence"/>
</dbReference>
<evidence type="ECO:0000256" key="1">
    <source>
        <dbReference type="ARBA" id="ARBA00011073"/>
    </source>
</evidence>
<dbReference type="GO" id="GO:0004252">
    <property type="term" value="F:serine-type endopeptidase activity"/>
    <property type="evidence" value="ECO:0007669"/>
    <property type="project" value="UniProtKB-UniRule"/>
</dbReference>
<dbReference type="PROSITE" id="PS00137">
    <property type="entry name" value="SUBTILASE_HIS"/>
    <property type="match status" value="1"/>
</dbReference>
<dbReference type="PANTHER" id="PTHR43806:SF11">
    <property type="entry name" value="CEREVISIN-RELATED"/>
    <property type="match status" value="1"/>
</dbReference>
<dbReference type="OrthoDB" id="9798386at2"/>
<dbReference type="PROSITE" id="PS51892">
    <property type="entry name" value="SUBTILASE"/>
    <property type="match status" value="1"/>
</dbReference>
<evidence type="ECO:0000313" key="10">
    <source>
        <dbReference type="Proteomes" id="UP000033448"/>
    </source>
</evidence>
<comment type="similarity">
    <text evidence="1 5">Belongs to the peptidase S8 family.</text>
</comment>
<dbReference type="InterPro" id="IPR036852">
    <property type="entry name" value="Peptidase_S8/S53_dom_sf"/>
</dbReference>
<dbReference type="EC" id="3.4.21.-" evidence="9"/>
<reference evidence="9 10" key="1">
    <citation type="submission" date="2015-02" db="EMBL/GenBank/DDBJ databases">
        <title>Draft genome sequences of ten Microbacterium spp. with emphasis on heavy metal contaminated environments.</title>
        <authorList>
            <person name="Corretto E."/>
        </authorList>
    </citation>
    <scope>NUCLEOTIDE SEQUENCE [LARGE SCALE GENOMIC DNA]</scope>
    <source>
        <strain evidence="9 10">DSM 23848</strain>
    </source>
</reference>
<proteinExistence type="inferred from homology"/>
<keyword evidence="4 5" id="KW-0720">Serine protease</keyword>
<feature type="active site" description="Charge relay system" evidence="5">
    <location>
        <position position="273"/>
    </location>
</feature>